<organism evidence="1 2">
    <name type="scientific">Planococcus massiliensis</name>
    <dbReference type="NCBI Taxonomy" id="1499687"/>
    <lineage>
        <taxon>Bacteria</taxon>
        <taxon>Bacillati</taxon>
        <taxon>Bacillota</taxon>
        <taxon>Bacilli</taxon>
        <taxon>Bacillales</taxon>
        <taxon>Caryophanaceae</taxon>
        <taxon>Planococcus</taxon>
    </lineage>
</organism>
<gene>
    <name evidence="1" type="ORF">BN1080_01759</name>
</gene>
<protein>
    <submittedName>
        <fullName evidence="1">Uncharacterized protein</fullName>
    </submittedName>
</protein>
<evidence type="ECO:0000313" key="2">
    <source>
        <dbReference type="Proteomes" id="UP000043699"/>
    </source>
</evidence>
<proteinExistence type="predicted"/>
<dbReference type="RefSeq" id="WP_199876601.1">
    <property type="nucleotide sequence ID" value="NZ_CCXS01000001.1"/>
</dbReference>
<dbReference type="STRING" id="1499687.BN1080_01759"/>
<dbReference type="Proteomes" id="UP000043699">
    <property type="component" value="Unassembled WGS sequence"/>
</dbReference>
<dbReference type="AlphaFoldDB" id="A0A098EKD0"/>
<keyword evidence="2" id="KW-1185">Reference proteome</keyword>
<dbReference type="EMBL" id="CCXS01000001">
    <property type="protein sequence ID" value="CEG22824.1"/>
    <property type="molecule type" value="Genomic_DNA"/>
</dbReference>
<evidence type="ECO:0000313" key="1">
    <source>
        <dbReference type="EMBL" id="CEG22824.1"/>
    </source>
</evidence>
<reference evidence="1 2" key="1">
    <citation type="submission" date="2014-09" db="EMBL/GenBank/DDBJ databases">
        <authorList>
            <person name="Urmite Genomes Urmite Genomes"/>
        </authorList>
    </citation>
    <scope>NUCLEOTIDE SEQUENCE [LARGE SCALE GENOMIC DNA]</scope>
    <source>
        <strain evidence="1 2">ES2</strain>
    </source>
</reference>
<accession>A0A098EKD0</accession>
<name>A0A098EKD0_9BACL</name>
<sequence length="51" mass="5714">MPKFICETCGVQYSESETPSAESIISNEERQYVFVAANCYFIRSVISSGIE</sequence>